<dbReference type="EMBL" id="MGAV01000021">
    <property type="protein sequence ID" value="OGK53275.1"/>
    <property type="molecule type" value="Genomic_DNA"/>
</dbReference>
<dbReference type="SUPFAM" id="SSF52317">
    <property type="entry name" value="Class I glutamine amidotransferase-like"/>
    <property type="match status" value="1"/>
</dbReference>
<sequence>MITIVDYGLGNLGSIKNAFDKRNINSVISRSAKEIEKATGIIFPGVGAAGAGMKNLREMGLDEIIESLIRVEKPLLGICLGMQLFMSFSEEGNVNCLNLINGNVRRFNTKFKVPQTGWNQVKKNRASKLLKGINNNSNFYFVNSYYCDPFDKKIVKGVTEYGQTFCSVFEKKNIFGVQFHPEKSGENGSQLLKNFTDIVYENTTCS</sequence>
<evidence type="ECO:0000256" key="11">
    <source>
        <dbReference type="PIRSR" id="PIRSR000495-1"/>
    </source>
</evidence>
<dbReference type="Pfam" id="PF00117">
    <property type="entry name" value="GATase"/>
    <property type="match status" value="1"/>
</dbReference>
<dbReference type="InterPro" id="IPR017926">
    <property type="entry name" value="GATASE"/>
</dbReference>
<evidence type="ECO:0000313" key="13">
    <source>
        <dbReference type="EMBL" id="OGK53275.1"/>
    </source>
</evidence>
<comment type="subunit">
    <text evidence="2 10">Heterodimer of HisH and HisF.</text>
</comment>
<dbReference type="GO" id="GO:0004359">
    <property type="term" value="F:glutaminase activity"/>
    <property type="evidence" value="ECO:0007669"/>
    <property type="project" value="UniProtKB-EC"/>
</dbReference>
<dbReference type="NCBIfam" id="TIGR01855">
    <property type="entry name" value="IMP_synth_hisH"/>
    <property type="match status" value="1"/>
</dbReference>
<dbReference type="GO" id="GO:0016829">
    <property type="term" value="F:lyase activity"/>
    <property type="evidence" value="ECO:0007669"/>
    <property type="project" value="UniProtKB-KW"/>
</dbReference>
<feature type="domain" description="Glutamine amidotransferase" evidence="12">
    <location>
        <begin position="4"/>
        <end position="196"/>
    </location>
</feature>
<keyword evidence="10" id="KW-0963">Cytoplasm</keyword>
<evidence type="ECO:0000259" key="12">
    <source>
        <dbReference type="Pfam" id="PF00117"/>
    </source>
</evidence>
<feature type="active site" evidence="10 11">
    <location>
        <position position="180"/>
    </location>
</feature>
<keyword evidence="6 10" id="KW-0368">Histidine biosynthesis</keyword>
<keyword evidence="7 10" id="KW-0456">Lyase</keyword>
<dbReference type="PIRSF" id="PIRSF000495">
    <property type="entry name" value="Amidotransf_hisH"/>
    <property type="match status" value="1"/>
</dbReference>
<feature type="active site" description="Nucleophile" evidence="10 11">
    <location>
        <position position="79"/>
    </location>
</feature>
<evidence type="ECO:0000256" key="10">
    <source>
        <dbReference type="HAMAP-Rule" id="MF_00278"/>
    </source>
</evidence>
<dbReference type="PROSITE" id="PS51273">
    <property type="entry name" value="GATASE_TYPE_1"/>
    <property type="match status" value="1"/>
</dbReference>
<evidence type="ECO:0000256" key="6">
    <source>
        <dbReference type="ARBA" id="ARBA00023102"/>
    </source>
</evidence>
<feature type="active site" evidence="10 11">
    <location>
        <position position="182"/>
    </location>
</feature>
<keyword evidence="3 10" id="KW-0028">Amino-acid biosynthesis</keyword>
<protein>
    <recommendedName>
        <fullName evidence="10">Imidazole glycerol phosphate synthase subunit HisH</fullName>
        <ecNumber evidence="10">4.3.2.10</ecNumber>
    </recommendedName>
    <alternativeName>
        <fullName evidence="10">IGP synthase glutaminase subunit</fullName>
        <ecNumber evidence="10">3.5.1.2</ecNumber>
    </alternativeName>
    <alternativeName>
        <fullName evidence="10">IGP synthase subunit HisH</fullName>
    </alternativeName>
    <alternativeName>
        <fullName evidence="10">ImGP synthase subunit HisH</fullName>
        <shortName evidence="10">IGPS subunit HisH</shortName>
    </alternativeName>
</protein>
<dbReference type="Proteomes" id="UP000177418">
    <property type="component" value="Unassembled WGS sequence"/>
</dbReference>
<dbReference type="GO" id="GO:0000107">
    <property type="term" value="F:imidazoleglycerol-phosphate synthase activity"/>
    <property type="evidence" value="ECO:0007669"/>
    <property type="project" value="UniProtKB-UniRule"/>
</dbReference>
<comment type="function">
    <text evidence="10">IGPS catalyzes the conversion of PRFAR and glutamine to IGP, AICAR and glutamate. The HisH subunit catalyzes the hydrolysis of glutamine to glutamate and ammonia as part of the synthesis of IGP and AICAR. The resulting ammonia molecule is channeled to the active site of HisF.</text>
</comment>
<dbReference type="HAMAP" id="MF_00278">
    <property type="entry name" value="HisH"/>
    <property type="match status" value="1"/>
</dbReference>
<dbReference type="AlphaFoldDB" id="A0A1F7JCH1"/>
<organism evidence="13 14">
    <name type="scientific">Candidatus Roizmanbacteria bacterium RIFCSPLOWO2_02_FULL_36_11</name>
    <dbReference type="NCBI Taxonomy" id="1802071"/>
    <lineage>
        <taxon>Bacteria</taxon>
        <taxon>Candidatus Roizmaniibacteriota</taxon>
    </lineage>
</organism>
<dbReference type="EC" id="3.5.1.2" evidence="10"/>
<evidence type="ECO:0000256" key="8">
    <source>
        <dbReference type="ARBA" id="ARBA00047838"/>
    </source>
</evidence>
<reference evidence="13 14" key="1">
    <citation type="journal article" date="2016" name="Nat. Commun.">
        <title>Thousands of microbial genomes shed light on interconnected biogeochemical processes in an aquifer system.</title>
        <authorList>
            <person name="Anantharaman K."/>
            <person name="Brown C.T."/>
            <person name="Hug L.A."/>
            <person name="Sharon I."/>
            <person name="Castelle C.J."/>
            <person name="Probst A.J."/>
            <person name="Thomas B.C."/>
            <person name="Singh A."/>
            <person name="Wilkins M.J."/>
            <person name="Karaoz U."/>
            <person name="Brodie E.L."/>
            <person name="Williams K.H."/>
            <person name="Hubbard S.S."/>
            <person name="Banfield J.F."/>
        </authorList>
    </citation>
    <scope>NUCLEOTIDE SEQUENCE [LARGE SCALE GENOMIC DNA]</scope>
</reference>
<evidence type="ECO:0000256" key="7">
    <source>
        <dbReference type="ARBA" id="ARBA00023239"/>
    </source>
</evidence>
<keyword evidence="13" id="KW-0808">Transferase</keyword>
<dbReference type="EC" id="4.3.2.10" evidence="10"/>
<comment type="subcellular location">
    <subcellularLocation>
        <location evidence="10">Cytoplasm</location>
    </subcellularLocation>
</comment>
<comment type="catalytic activity">
    <reaction evidence="8 10">
        <text>5-[(5-phospho-1-deoxy-D-ribulos-1-ylimino)methylamino]-1-(5-phospho-beta-D-ribosyl)imidazole-4-carboxamide + L-glutamine = D-erythro-1-(imidazol-4-yl)glycerol 3-phosphate + 5-amino-1-(5-phospho-beta-D-ribosyl)imidazole-4-carboxamide + L-glutamate + H(+)</text>
        <dbReference type="Rhea" id="RHEA:24793"/>
        <dbReference type="ChEBI" id="CHEBI:15378"/>
        <dbReference type="ChEBI" id="CHEBI:29985"/>
        <dbReference type="ChEBI" id="CHEBI:58278"/>
        <dbReference type="ChEBI" id="CHEBI:58359"/>
        <dbReference type="ChEBI" id="CHEBI:58475"/>
        <dbReference type="ChEBI" id="CHEBI:58525"/>
        <dbReference type="EC" id="4.3.2.10"/>
    </reaction>
</comment>
<evidence type="ECO:0000256" key="3">
    <source>
        <dbReference type="ARBA" id="ARBA00022605"/>
    </source>
</evidence>
<evidence type="ECO:0000256" key="5">
    <source>
        <dbReference type="ARBA" id="ARBA00022962"/>
    </source>
</evidence>
<accession>A0A1F7JCH1</accession>
<comment type="pathway">
    <text evidence="1 10">Amino-acid biosynthesis; L-histidine biosynthesis; L-histidine from 5-phospho-alpha-D-ribose 1-diphosphate: step 5/9.</text>
</comment>
<evidence type="ECO:0000256" key="1">
    <source>
        <dbReference type="ARBA" id="ARBA00005091"/>
    </source>
</evidence>
<evidence type="ECO:0000256" key="9">
    <source>
        <dbReference type="ARBA" id="ARBA00049534"/>
    </source>
</evidence>
<dbReference type="GO" id="GO:0005737">
    <property type="term" value="C:cytoplasm"/>
    <property type="evidence" value="ECO:0007669"/>
    <property type="project" value="UniProtKB-SubCell"/>
</dbReference>
<keyword evidence="5 10" id="KW-0315">Glutamine amidotransferase</keyword>
<dbReference type="InterPro" id="IPR029062">
    <property type="entry name" value="Class_I_gatase-like"/>
</dbReference>
<dbReference type="UniPathway" id="UPA00031">
    <property type="reaction ID" value="UER00010"/>
</dbReference>
<comment type="caution">
    <text evidence="13">The sequence shown here is derived from an EMBL/GenBank/DDBJ whole genome shotgun (WGS) entry which is preliminary data.</text>
</comment>
<gene>
    <name evidence="10" type="primary">hisH</name>
    <name evidence="13" type="ORF">A3H78_03135</name>
</gene>
<dbReference type="PANTHER" id="PTHR42701">
    <property type="entry name" value="IMIDAZOLE GLYCEROL PHOSPHATE SYNTHASE SUBUNIT HISH"/>
    <property type="match status" value="1"/>
</dbReference>
<comment type="catalytic activity">
    <reaction evidence="9 10">
        <text>L-glutamine + H2O = L-glutamate + NH4(+)</text>
        <dbReference type="Rhea" id="RHEA:15889"/>
        <dbReference type="ChEBI" id="CHEBI:15377"/>
        <dbReference type="ChEBI" id="CHEBI:28938"/>
        <dbReference type="ChEBI" id="CHEBI:29985"/>
        <dbReference type="ChEBI" id="CHEBI:58359"/>
        <dbReference type="EC" id="3.5.1.2"/>
    </reaction>
</comment>
<evidence type="ECO:0000313" key="14">
    <source>
        <dbReference type="Proteomes" id="UP000177418"/>
    </source>
</evidence>
<proteinExistence type="inferred from homology"/>
<evidence type="ECO:0000256" key="4">
    <source>
        <dbReference type="ARBA" id="ARBA00022801"/>
    </source>
</evidence>
<name>A0A1F7JCH1_9BACT</name>
<keyword evidence="4 10" id="KW-0378">Hydrolase</keyword>
<dbReference type="InterPro" id="IPR010139">
    <property type="entry name" value="Imidazole-glycPsynth_HisH"/>
</dbReference>
<evidence type="ECO:0000256" key="2">
    <source>
        <dbReference type="ARBA" id="ARBA00011152"/>
    </source>
</evidence>
<dbReference type="GO" id="GO:0000105">
    <property type="term" value="P:L-histidine biosynthetic process"/>
    <property type="evidence" value="ECO:0007669"/>
    <property type="project" value="UniProtKB-UniRule"/>
</dbReference>
<dbReference type="CDD" id="cd01748">
    <property type="entry name" value="GATase1_IGP_Synthase"/>
    <property type="match status" value="1"/>
</dbReference>
<dbReference type="Gene3D" id="3.40.50.880">
    <property type="match status" value="1"/>
</dbReference>
<dbReference type="PANTHER" id="PTHR42701:SF1">
    <property type="entry name" value="IMIDAZOLE GLYCEROL PHOSPHATE SYNTHASE SUBUNIT HISH"/>
    <property type="match status" value="1"/>
</dbReference>